<dbReference type="EMBL" id="AYKG01000067">
    <property type="protein sequence ID" value="ROO24377.1"/>
    <property type="molecule type" value="Genomic_DNA"/>
</dbReference>
<evidence type="ECO:0000259" key="3">
    <source>
        <dbReference type="Pfam" id="PF00296"/>
    </source>
</evidence>
<dbReference type="FunCoup" id="A0A423PFJ1">
    <property type="interactions" value="215"/>
</dbReference>
<evidence type="ECO:0000313" key="5">
    <source>
        <dbReference type="Proteomes" id="UP000285310"/>
    </source>
</evidence>
<dbReference type="AlphaFoldDB" id="A0A423PFJ1"/>
<keyword evidence="5" id="KW-1185">Reference proteome</keyword>
<comment type="similarity">
    <text evidence="1">To bacterial alkanal monooxygenase alpha and beta chains.</text>
</comment>
<dbReference type="Gene3D" id="3.20.20.30">
    <property type="entry name" value="Luciferase-like domain"/>
    <property type="match status" value="1"/>
</dbReference>
<dbReference type="FunFam" id="3.20.20.30:FF:000002">
    <property type="entry name" value="LLM class flavin-dependent oxidoreductase"/>
    <property type="match status" value="1"/>
</dbReference>
<dbReference type="PANTHER" id="PTHR30137">
    <property type="entry name" value="LUCIFERASE-LIKE MONOOXYGENASE"/>
    <property type="match status" value="1"/>
</dbReference>
<dbReference type="InterPro" id="IPR019949">
    <property type="entry name" value="CmoO-like"/>
</dbReference>
<evidence type="ECO:0000313" key="4">
    <source>
        <dbReference type="EMBL" id="ROO24377.1"/>
    </source>
</evidence>
<dbReference type="Proteomes" id="UP000285310">
    <property type="component" value="Unassembled WGS sequence"/>
</dbReference>
<evidence type="ECO:0000256" key="1">
    <source>
        <dbReference type="ARBA" id="ARBA00007789"/>
    </source>
</evidence>
<dbReference type="RefSeq" id="WP_123659297.1">
    <property type="nucleotide sequence ID" value="NZ_AYKG01000067.1"/>
</dbReference>
<dbReference type="InterPro" id="IPR036661">
    <property type="entry name" value="Luciferase-like_sf"/>
</dbReference>
<dbReference type="PANTHER" id="PTHR30137:SF6">
    <property type="entry name" value="LUCIFERASE-LIKE MONOOXYGENASE"/>
    <property type="match status" value="1"/>
</dbReference>
<evidence type="ECO:0000256" key="2">
    <source>
        <dbReference type="ARBA" id="ARBA00074555"/>
    </source>
</evidence>
<feature type="domain" description="Luciferase-like" evidence="3">
    <location>
        <begin position="9"/>
        <end position="300"/>
    </location>
</feature>
<sequence>MSFDISVLDLVPVPSGTAPSQALRDTLDLAQAAQAAGYTRYWISEHHSMPAIASASPEVLLSRIGALTDTLRIGSGGIMLPNHSPMRVAEHFKALEALYPGRVDLGLGRAPGSDARANRAMHASSGEHFVSMLDEMLALSGDTYPADHPYHGVRIMPDDVGLPPIWILGSSGASAGFAAERGFGYSFASHFSPMDPNAALADYRNRFNPSSDFARPHTILGVSVICADTQAEAQRLAQTVDLMWLRLRKGEFAALPSPEEAAAYPYSDFERAAVDENRGRHIIGTPEQVADKLADLAERTAASELMIVSNIHDASARLRSYTLVAEALAARQDRMPPRSHAG</sequence>
<accession>A0A423PFJ1</accession>
<dbReference type="GO" id="GO:0016705">
    <property type="term" value="F:oxidoreductase activity, acting on paired donors, with incorporation or reduction of molecular oxygen"/>
    <property type="evidence" value="ECO:0007669"/>
    <property type="project" value="InterPro"/>
</dbReference>
<dbReference type="Pfam" id="PF00296">
    <property type="entry name" value="Bac_luciferase"/>
    <property type="match status" value="1"/>
</dbReference>
<gene>
    <name evidence="4" type="ORF">SAJA_14295</name>
</gene>
<protein>
    <recommendedName>
        <fullName evidence="2">Luciferase-like monooxygenase</fullName>
    </recommendedName>
</protein>
<dbReference type="GO" id="GO:0005829">
    <property type="term" value="C:cytosol"/>
    <property type="evidence" value="ECO:0007669"/>
    <property type="project" value="TreeGrafter"/>
</dbReference>
<proteinExistence type="predicted"/>
<dbReference type="SUPFAM" id="SSF51679">
    <property type="entry name" value="Bacterial luciferase-like"/>
    <property type="match status" value="1"/>
</dbReference>
<comment type="caution">
    <text evidence="4">The sequence shown here is derived from an EMBL/GenBank/DDBJ whole genome shotgun (WGS) entry which is preliminary data.</text>
</comment>
<organism evidence="4 5">
    <name type="scientific">Salinisphaera japonica YTM-1</name>
    <dbReference type="NCBI Taxonomy" id="1209778"/>
    <lineage>
        <taxon>Bacteria</taxon>
        <taxon>Pseudomonadati</taxon>
        <taxon>Pseudomonadota</taxon>
        <taxon>Gammaproteobacteria</taxon>
        <taxon>Salinisphaerales</taxon>
        <taxon>Salinisphaeraceae</taxon>
        <taxon>Salinisphaera</taxon>
    </lineage>
</organism>
<dbReference type="NCBIfam" id="TIGR03558">
    <property type="entry name" value="oxido_grp_1"/>
    <property type="match status" value="1"/>
</dbReference>
<dbReference type="InParanoid" id="A0A423PFJ1"/>
<dbReference type="OrthoDB" id="9780518at2"/>
<dbReference type="CDD" id="cd00347">
    <property type="entry name" value="Flavin_utilizing_monoxygenases"/>
    <property type="match status" value="1"/>
</dbReference>
<reference evidence="4 5" key="1">
    <citation type="submission" date="2013-10" db="EMBL/GenBank/DDBJ databases">
        <title>Salinisphaera japonica YTM-1 Genome Sequencing.</title>
        <authorList>
            <person name="Lai Q."/>
            <person name="Li C."/>
            <person name="Shao Z."/>
        </authorList>
    </citation>
    <scope>NUCLEOTIDE SEQUENCE [LARGE SCALE GENOMIC DNA]</scope>
    <source>
        <strain evidence="4 5">YTM-1</strain>
    </source>
</reference>
<dbReference type="InterPro" id="IPR050766">
    <property type="entry name" value="Bact_Lucif_Oxidored"/>
</dbReference>
<dbReference type="InterPro" id="IPR011251">
    <property type="entry name" value="Luciferase-like_dom"/>
</dbReference>
<name>A0A423PFJ1_9GAMM</name>